<sequence>MREMIVRTADYRSRPTLPGWRELSAAFRGAAGCQPGEHLVLRWAHALAHLHRTRITWPTEQTRIDSRRGELRTLIDDWVTVHIQPRQPWSRTTGYGQAVDDMAVAHVAAEIVLSAEHTADELHRAWSHVGYLATCWADLVTEAVDGQRTLPPRPLDHGLATEEPK</sequence>
<proteinExistence type="predicted"/>
<protein>
    <recommendedName>
        <fullName evidence="3">DUF4254 domain-containing protein</fullName>
    </recommendedName>
</protein>
<reference evidence="1 2" key="1">
    <citation type="submission" date="2017-09" db="EMBL/GenBank/DDBJ databases">
        <authorList>
            <person name="Ehlers B."/>
            <person name="Leendertz F.H."/>
        </authorList>
    </citation>
    <scope>NUCLEOTIDE SEQUENCE [LARGE SCALE GENOMIC DNA]</scope>
    <source>
        <strain evidence="1 2">DSM 45537</strain>
    </source>
</reference>
<dbReference type="EMBL" id="OBEG01000005">
    <property type="protein sequence ID" value="SNY88139.1"/>
    <property type="molecule type" value="Genomic_DNA"/>
</dbReference>
<organism evidence="1 2">
    <name type="scientific">Nocardia amikacinitolerans</name>
    <dbReference type="NCBI Taxonomy" id="756689"/>
    <lineage>
        <taxon>Bacteria</taxon>
        <taxon>Bacillati</taxon>
        <taxon>Actinomycetota</taxon>
        <taxon>Actinomycetes</taxon>
        <taxon>Mycobacteriales</taxon>
        <taxon>Nocardiaceae</taxon>
        <taxon>Nocardia</taxon>
    </lineage>
</organism>
<dbReference type="RefSeq" id="WP_143861532.1">
    <property type="nucleotide sequence ID" value="NZ_OBEG01000005.1"/>
</dbReference>
<gene>
    <name evidence="1" type="ORF">SAMN04244553_5101</name>
</gene>
<name>A0A285LTA5_9NOCA</name>
<evidence type="ECO:0000313" key="2">
    <source>
        <dbReference type="Proteomes" id="UP000219565"/>
    </source>
</evidence>
<dbReference type="OrthoDB" id="3352146at2"/>
<accession>A0A285LTA5</accession>
<evidence type="ECO:0000313" key="1">
    <source>
        <dbReference type="EMBL" id="SNY88139.1"/>
    </source>
</evidence>
<keyword evidence="2" id="KW-1185">Reference proteome</keyword>
<dbReference type="AlphaFoldDB" id="A0A285LTA5"/>
<evidence type="ECO:0008006" key="3">
    <source>
        <dbReference type="Google" id="ProtNLM"/>
    </source>
</evidence>
<dbReference type="Proteomes" id="UP000219565">
    <property type="component" value="Unassembled WGS sequence"/>
</dbReference>
<dbReference type="STRING" id="1379680.GCA_001612615_04283"/>